<dbReference type="Proteomes" id="UP000770661">
    <property type="component" value="Unassembled WGS sequence"/>
</dbReference>
<proteinExistence type="predicted"/>
<accession>A0A8J4XRU2</accession>
<feature type="compositionally biased region" description="Basic residues" evidence="1">
    <location>
        <begin position="109"/>
        <end position="124"/>
    </location>
</feature>
<dbReference type="AlphaFoldDB" id="A0A8J4XRU2"/>
<evidence type="ECO:0000256" key="1">
    <source>
        <dbReference type="SAM" id="MobiDB-lite"/>
    </source>
</evidence>
<keyword evidence="3" id="KW-1185">Reference proteome</keyword>
<organism evidence="2 3">
    <name type="scientific">Chionoecetes opilio</name>
    <name type="common">Atlantic snow crab</name>
    <name type="synonym">Cancer opilio</name>
    <dbReference type="NCBI Taxonomy" id="41210"/>
    <lineage>
        <taxon>Eukaryota</taxon>
        <taxon>Metazoa</taxon>
        <taxon>Ecdysozoa</taxon>
        <taxon>Arthropoda</taxon>
        <taxon>Crustacea</taxon>
        <taxon>Multicrustacea</taxon>
        <taxon>Malacostraca</taxon>
        <taxon>Eumalacostraca</taxon>
        <taxon>Eucarida</taxon>
        <taxon>Decapoda</taxon>
        <taxon>Pleocyemata</taxon>
        <taxon>Brachyura</taxon>
        <taxon>Eubrachyura</taxon>
        <taxon>Majoidea</taxon>
        <taxon>Majidae</taxon>
        <taxon>Chionoecetes</taxon>
    </lineage>
</organism>
<gene>
    <name evidence="2" type="ORF">GWK47_002385</name>
</gene>
<sequence>MRAKEASILARDLAPLFTDCAPQRPGLVGGHVPACTAGAPPPGRQVFTVFPPRPLPVRPIGCGISGAPGVRLLPRRQLCGRLRSSAPSMEVKLLPGDTSHRRSPAVFPHGHKSTKRKKGSYKRP</sequence>
<comment type="caution">
    <text evidence="2">The sequence shown here is derived from an EMBL/GenBank/DDBJ whole genome shotgun (WGS) entry which is preliminary data.</text>
</comment>
<dbReference type="EMBL" id="JACEEZ010023639">
    <property type="protein sequence ID" value="KAG0711056.1"/>
    <property type="molecule type" value="Genomic_DNA"/>
</dbReference>
<name>A0A8J4XRU2_CHIOP</name>
<evidence type="ECO:0000313" key="2">
    <source>
        <dbReference type="EMBL" id="KAG0711056.1"/>
    </source>
</evidence>
<feature type="region of interest" description="Disordered" evidence="1">
    <location>
        <begin position="93"/>
        <end position="124"/>
    </location>
</feature>
<protein>
    <submittedName>
        <fullName evidence="2">Uncharacterized protein</fullName>
    </submittedName>
</protein>
<evidence type="ECO:0000313" key="3">
    <source>
        <dbReference type="Proteomes" id="UP000770661"/>
    </source>
</evidence>
<reference evidence="2" key="1">
    <citation type="submission" date="2020-07" db="EMBL/GenBank/DDBJ databases">
        <title>The High-quality genome of the commercially important snow crab, Chionoecetes opilio.</title>
        <authorList>
            <person name="Jeong J.-H."/>
            <person name="Ryu S."/>
        </authorList>
    </citation>
    <scope>NUCLEOTIDE SEQUENCE</scope>
    <source>
        <strain evidence="2">MADBK_172401_WGS</strain>
        <tissue evidence="2">Digestive gland</tissue>
    </source>
</reference>